<dbReference type="AlphaFoldDB" id="A0A1Y1SG36"/>
<accession>A0A1Y1SG36</accession>
<dbReference type="EMBL" id="AQQV01000001">
    <property type="protein sequence ID" value="ORE88616.1"/>
    <property type="molecule type" value="Genomic_DNA"/>
</dbReference>
<proteinExistence type="predicted"/>
<sequence>MKISYQFRHNDKTLRDFEIDIAKPAPPRPGKGEWTRLSRNKCANCTLRDDQVSHCPPAVDLEEVVDAFNEVISHEDVFVIVDINERHILKDGDAQSGLSALMGLIMANSACPVLGRLRGLTRTHTPFQSVEETLFRFIGAYYLGQMLEEKRGGQPDWSLDGLHALFDDLMVVNKAFKARIHSATRQDAAMNAISALAMHALGAQLSLDDCEDELAEFAIQPAAS</sequence>
<dbReference type="InterPro" id="IPR054196">
    <property type="entry name" value="DUF6901"/>
</dbReference>
<evidence type="ECO:0000313" key="2">
    <source>
        <dbReference type="Proteomes" id="UP000192342"/>
    </source>
</evidence>
<organism evidence="1 2">
    <name type="scientific">Oceanococcus atlanticus</name>
    <dbReference type="NCBI Taxonomy" id="1317117"/>
    <lineage>
        <taxon>Bacteria</taxon>
        <taxon>Pseudomonadati</taxon>
        <taxon>Pseudomonadota</taxon>
        <taxon>Gammaproteobacteria</taxon>
        <taxon>Chromatiales</taxon>
        <taxon>Oceanococcaceae</taxon>
        <taxon>Oceanococcus</taxon>
    </lineage>
</organism>
<name>A0A1Y1SG36_9GAMM</name>
<dbReference type="Pfam" id="PF21842">
    <property type="entry name" value="DUF6901"/>
    <property type="match status" value="1"/>
</dbReference>
<gene>
    <name evidence="1" type="ORF">ATO7_02035</name>
</gene>
<protein>
    <submittedName>
        <fullName evidence="1">Uncharacterized protein</fullName>
    </submittedName>
</protein>
<dbReference type="RefSeq" id="WP_146680107.1">
    <property type="nucleotide sequence ID" value="NZ_AQQV01000001.1"/>
</dbReference>
<comment type="caution">
    <text evidence="1">The sequence shown here is derived from an EMBL/GenBank/DDBJ whole genome shotgun (WGS) entry which is preliminary data.</text>
</comment>
<evidence type="ECO:0000313" key="1">
    <source>
        <dbReference type="EMBL" id="ORE88616.1"/>
    </source>
</evidence>
<dbReference type="STRING" id="1317117.ATO7_02035"/>
<dbReference type="Proteomes" id="UP000192342">
    <property type="component" value="Unassembled WGS sequence"/>
</dbReference>
<reference evidence="1 2" key="1">
    <citation type="submission" date="2013-04" db="EMBL/GenBank/DDBJ databases">
        <title>Oceanococcus atlanticus 22II-S10r2 Genome Sequencing.</title>
        <authorList>
            <person name="Lai Q."/>
            <person name="Li G."/>
            <person name="Shao Z."/>
        </authorList>
    </citation>
    <scope>NUCLEOTIDE SEQUENCE [LARGE SCALE GENOMIC DNA]</scope>
    <source>
        <strain evidence="1 2">22II-S10r2</strain>
    </source>
</reference>
<keyword evidence="2" id="KW-1185">Reference proteome</keyword>
<dbReference type="OrthoDB" id="9813686at2"/>